<dbReference type="GO" id="GO:0008381">
    <property type="term" value="F:mechanosensitive monoatomic ion channel activity"/>
    <property type="evidence" value="ECO:0007669"/>
    <property type="project" value="UniProtKB-ARBA"/>
</dbReference>
<dbReference type="InterPro" id="IPR010920">
    <property type="entry name" value="LSM_dom_sf"/>
</dbReference>
<gene>
    <name evidence="3" type="ordered locus">Caul_3703</name>
</gene>
<feature type="domain" description="Mechanosensitive ion channel MscS" evidence="2">
    <location>
        <begin position="192"/>
        <end position="258"/>
    </location>
</feature>
<protein>
    <submittedName>
        <fullName evidence="3">MscS Mechanosensitive ion channel</fullName>
    </submittedName>
</protein>
<accession>B0T867</accession>
<dbReference type="PANTHER" id="PTHR30566:SF25">
    <property type="entry name" value="INNER MEMBRANE PROTEIN"/>
    <property type="match status" value="1"/>
</dbReference>
<name>B0T867_CAUSK</name>
<feature type="transmembrane region" description="Helical" evidence="1">
    <location>
        <begin position="143"/>
        <end position="164"/>
    </location>
</feature>
<dbReference type="SUPFAM" id="SSF50182">
    <property type="entry name" value="Sm-like ribonucleoproteins"/>
    <property type="match status" value="1"/>
</dbReference>
<keyword evidence="1" id="KW-1133">Transmembrane helix</keyword>
<dbReference type="eggNOG" id="COG0668">
    <property type="taxonomic scope" value="Bacteria"/>
</dbReference>
<dbReference type="EMBL" id="CP000927">
    <property type="protein sequence ID" value="ABZ72830.1"/>
    <property type="molecule type" value="Genomic_DNA"/>
</dbReference>
<dbReference type="InterPro" id="IPR006685">
    <property type="entry name" value="MscS_channel_2nd"/>
</dbReference>
<feature type="transmembrane region" description="Helical" evidence="1">
    <location>
        <begin position="69"/>
        <end position="90"/>
    </location>
</feature>
<proteinExistence type="predicted"/>
<evidence type="ECO:0000256" key="1">
    <source>
        <dbReference type="SAM" id="Phobius"/>
    </source>
</evidence>
<keyword evidence="1" id="KW-0472">Membrane</keyword>
<evidence type="ECO:0000259" key="2">
    <source>
        <dbReference type="Pfam" id="PF00924"/>
    </source>
</evidence>
<evidence type="ECO:0000313" key="3">
    <source>
        <dbReference type="EMBL" id="ABZ72830.1"/>
    </source>
</evidence>
<dbReference type="Pfam" id="PF00924">
    <property type="entry name" value="MS_channel_2nd"/>
    <property type="match status" value="1"/>
</dbReference>
<dbReference type="OrthoDB" id="9792218at2"/>
<organism evidence="3">
    <name type="scientific">Caulobacter sp. (strain K31)</name>
    <dbReference type="NCBI Taxonomy" id="366602"/>
    <lineage>
        <taxon>Bacteria</taxon>
        <taxon>Pseudomonadati</taxon>
        <taxon>Pseudomonadota</taxon>
        <taxon>Alphaproteobacteria</taxon>
        <taxon>Caulobacterales</taxon>
        <taxon>Caulobacteraceae</taxon>
        <taxon>Caulobacter</taxon>
    </lineage>
</organism>
<reference evidence="3" key="1">
    <citation type="submission" date="2008-01" db="EMBL/GenBank/DDBJ databases">
        <title>Complete sequence of chromosome of Caulobacter sp. K31.</title>
        <authorList>
            <consortium name="US DOE Joint Genome Institute"/>
            <person name="Copeland A."/>
            <person name="Lucas S."/>
            <person name="Lapidus A."/>
            <person name="Barry K."/>
            <person name="Glavina del Rio T."/>
            <person name="Dalin E."/>
            <person name="Tice H."/>
            <person name="Pitluck S."/>
            <person name="Bruce D."/>
            <person name="Goodwin L."/>
            <person name="Thompson L.S."/>
            <person name="Brettin T."/>
            <person name="Detter J.C."/>
            <person name="Han C."/>
            <person name="Schmutz J."/>
            <person name="Larimer F."/>
            <person name="Land M."/>
            <person name="Hauser L."/>
            <person name="Kyrpides N."/>
            <person name="Kim E."/>
            <person name="Stephens C."/>
            <person name="Richardson P."/>
        </authorList>
    </citation>
    <scope>NUCLEOTIDE SEQUENCE [LARGE SCALE GENOMIC DNA]</scope>
    <source>
        <strain evidence="3">K31</strain>
    </source>
</reference>
<dbReference type="STRING" id="366602.Caul_3703"/>
<feature type="transmembrane region" description="Helical" evidence="1">
    <location>
        <begin position="96"/>
        <end position="119"/>
    </location>
</feature>
<dbReference type="GO" id="GO:0016020">
    <property type="term" value="C:membrane"/>
    <property type="evidence" value="ECO:0007669"/>
    <property type="project" value="InterPro"/>
</dbReference>
<feature type="transmembrane region" description="Helical" evidence="1">
    <location>
        <begin position="170"/>
        <end position="189"/>
    </location>
</feature>
<dbReference type="Gene3D" id="1.10.287.1260">
    <property type="match status" value="1"/>
</dbReference>
<dbReference type="KEGG" id="cak:Caul_3703"/>
<dbReference type="PANTHER" id="PTHR30566">
    <property type="entry name" value="YNAI-RELATED MECHANOSENSITIVE ION CHANNEL"/>
    <property type="match status" value="1"/>
</dbReference>
<dbReference type="HOGENOM" id="CLU_021080_0_0_5"/>
<feature type="transmembrane region" description="Helical" evidence="1">
    <location>
        <begin position="20"/>
        <end position="42"/>
    </location>
</feature>
<keyword evidence="1" id="KW-0812">Transmembrane</keyword>
<dbReference type="AlphaFoldDB" id="B0T867"/>
<sequence length="373" mass="40884">MSASSPWLTDLALRLAWAPPWAVSLGLIVVAVLVALVTHWAVVRIVRRSLRNDAFWSALAVRTRRPTRLAFITAALSLAVAVAPLTAGQAAASKRVLLVLFILLVGWIVMTALDIAAALHMRKFNVDVEDNLLARKHLTQVKILRRASAVVVGLITVGLALMTIPGVRQWGVSLLAAGGAASLIVGLALQPLLTNLIAGIQIAITQPIRLDDAVLVEKEWGNIEEINATYVVVRLWDWRRMVLPLSYFIQTPFQNWTRESAALIGTAMLYVDHAAPIDRLRAKLDEIAKASPLWDGKVVNMQVTDVTAQVLEVRCLISARSAPKAFDLRCEVREKMMAFLRDEVPEALPRQRLGLSEAAPLYGVTSGGGRMRR</sequence>